<name>A0A3P3VMU8_9GAMM</name>
<keyword evidence="9" id="KW-0732">Signal</keyword>
<dbReference type="InterPro" id="IPR004089">
    <property type="entry name" value="MCPsignal_dom"/>
</dbReference>
<dbReference type="PANTHER" id="PTHR32089:SF119">
    <property type="entry name" value="METHYL-ACCEPTING CHEMOTAXIS PROTEIN CTPL"/>
    <property type="match status" value="1"/>
</dbReference>
<keyword evidence="5 7" id="KW-0807">Transducer</keyword>
<dbReference type="SMART" id="SM00304">
    <property type="entry name" value="HAMP"/>
    <property type="match status" value="2"/>
</dbReference>
<gene>
    <name evidence="12" type="ORF">D0544_02930</name>
</gene>
<keyword evidence="13" id="KW-1185">Reference proteome</keyword>
<evidence type="ECO:0000256" key="4">
    <source>
        <dbReference type="ARBA" id="ARBA00023136"/>
    </source>
</evidence>
<dbReference type="GO" id="GO:0004888">
    <property type="term" value="F:transmembrane signaling receptor activity"/>
    <property type="evidence" value="ECO:0007669"/>
    <property type="project" value="InterPro"/>
</dbReference>
<keyword evidence="2 8" id="KW-0812">Transmembrane</keyword>
<dbReference type="GO" id="GO:0006935">
    <property type="term" value="P:chemotaxis"/>
    <property type="evidence" value="ECO:0007669"/>
    <property type="project" value="InterPro"/>
</dbReference>
<dbReference type="PROSITE" id="PS50111">
    <property type="entry name" value="CHEMOTAXIS_TRANSDUC_2"/>
    <property type="match status" value="1"/>
</dbReference>
<protein>
    <submittedName>
        <fullName evidence="12">Methyl-accepting chemotaxis protein</fullName>
    </submittedName>
</protein>
<keyword evidence="3 8" id="KW-1133">Transmembrane helix</keyword>
<evidence type="ECO:0000259" key="11">
    <source>
        <dbReference type="PROSITE" id="PS50885"/>
    </source>
</evidence>
<proteinExistence type="inferred from homology"/>
<dbReference type="SMART" id="SM00283">
    <property type="entry name" value="MA"/>
    <property type="match status" value="1"/>
</dbReference>
<dbReference type="Gene3D" id="1.10.287.950">
    <property type="entry name" value="Methyl-accepting chemotaxis protein"/>
    <property type="match status" value="1"/>
</dbReference>
<dbReference type="Pfam" id="PF00672">
    <property type="entry name" value="HAMP"/>
    <property type="match status" value="1"/>
</dbReference>
<evidence type="ECO:0000256" key="1">
    <source>
        <dbReference type="ARBA" id="ARBA00004141"/>
    </source>
</evidence>
<dbReference type="GO" id="GO:0007165">
    <property type="term" value="P:signal transduction"/>
    <property type="evidence" value="ECO:0007669"/>
    <property type="project" value="UniProtKB-KW"/>
</dbReference>
<dbReference type="GO" id="GO:0016020">
    <property type="term" value="C:membrane"/>
    <property type="evidence" value="ECO:0007669"/>
    <property type="project" value="UniProtKB-SubCell"/>
</dbReference>
<evidence type="ECO:0000256" key="9">
    <source>
        <dbReference type="SAM" id="SignalP"/>
    </source>
</evidence>
<evidence type="ECO:0000256" key="5">
    <source>
        <dbReference type="ARBA" id="ARBA00023224"/>
    </source>
</evidence>
<dbReference type="PRINTS" id="PR00260">
    <property type="entry name" value="CHEMTRNSDUCR"/>
</dbReference>
<dbReference type="CDD" id="cd06225">
    <property type="entry name" value="HAMP"/>
    <property type="match status" value="1"/>
</dbReference>
<feature type="transmembrane region" description="Helical" evidence="8">
    <location>
        <begin position="185"/>
        <end position="205"/>
    </location>
</feature>
<evidence type="ECO:0000259" key="10">
    <source>
        <dbReference type="PROSITE" id="PS50111"/>
    </source>
</evidence>
<evidence type="ECO:0000256" key="8">
    <source>
        <dbReference type="SAM" id="Phobius"/>
    </source>
</evidence>
<reference evidence="12 13" key="1">
    <citation type="submission" date="2018-08" db="EMBL/GenBank/DDBJ databases">
        <authorList>
            <person name="Khan S.A."/>
        </authorList>
    </citation>
    <scope>NUCLEOTIDE SEQUENCE [LARGE SCALE GENOMIC DNA]</scope>
    <source>
        <strain evidence="12 13">GTF-13</strain>
    </source>
</reference>
<comment type="subcellular location">
    <subcellularLocation>
        <location evidence="1">Membrane</location>
        <topology evidence="1">Multi-pass membrane protein</topology>
    </subcellularLocation>
</comment>
<accession>A0A3P3VMU8</accession>
<comment type="similarity">
    <text evidence="6">Belongs to the methyl-accepting chemotaxis (MCP) protein family.</text>
</comment>
<dbReference type="FunFam" id="1.10.287.950:FF:000001">
    <property type="entry name" value="Methyl-accepting chemotaxis sensory transducer"/>
    <property type="match status" value="1"/>
</dbReference>
<comment type="caution">
    <text evidence="12">The sequence shown here is derived from an EMBL/GenBank/DDBJ whole genome shotgun (WGS) entry which is preliminary data.</text>
</comment>
<dbReference type="InterPro" id="IPR004090">
    <property type="entry name" value="Chemotax_Me-accpt_rcpt"/>
</dbReference>
<dbReference type="EMBL" id="QWEZ01000001">
    <property type="protein sequence ID" value="RRJ84092.1"/>
    <property type="molecule type" value="Genomic_DNA"/>
</dbReference>
<evidence type="ECO:0000313" key="13">
    <source>
        <dbReference type="Proteomes" id="UP000280792"/>
    </source>
</evidence>
<dbReference type="RefSeq" id="WP_125014518.1">
    <property type="nucleotide sequence ID" value="NZ_QWEZ01000001.1"/>
</dbReference>
<evidence type="ECO:0000256" key="7">
    <source>
        <dbReference type="PROSITE-ProRule" id="PRU00284"/>
    </source>
</evidence>
<reference evidence="12 13" key="2">
    <citation type="submission" date="2018-12" db="EMBL/GenBank/DDBJ databases">
        <title>Simiduia agarivorans gen. nov., sp. nov., a marine, agarolytic bacterium isolated from shallow coastal water from Keelung, Taiwan.</title>
        <authorList>
            <person name="Shieh W.Y."/>
        </authorList>
    </citation>
    <scope>NUCLEOTIDE SEQUENCE [LARGE SCALE GENOMIC DNA]</scope>
    <source>
        <strain evidence="12 13">GTF-13</strain>
    </source>
</reference>
<dbReference type="CDD" id="cd11386">
    <property type="entry name" value="MCP_signal"/>
    <property type="match status" value="1"/>
</dbReference>
<dbReference type="PROSITE" id="PS50885">
    <property type="entry name" value="HAMP"/>
    <property type="match status" value="1"/>
</dbReference>
<evidence type="ECO:0000313" key="12">
    <source>
        <dbReference type="EMBL" id="RRJ84092.1"/>
    </source>
</evidence>
<dbReference type="Pfam" id="PF00015">
    <property type="entry name" value="MCPsignal"/>
    <property type="match status" value="1"/>
</dbReference>
<sequence>MLSRFTIKQMLMATIGFAVVAFAALYATSHSQLTNTSKGVAHEQRQAQAIFALKDARYYVVQVQQFLTDVGATRNDEAKAEARESLQGALASLDRMVQILPNQAASAQQLKAQVVELHRQGERMADAYVAEGTEAGNTLMKGRGGFDDTAAVLADSLDQMADQLGTGMERASAHTQHALGQAESVVLWSSALICFALTAVFLLVCRRTLGPLARLEASMRNIASGSRDLTLRLDESGADEVAAVSRSFNLFVDNLAQLIAEITRDTEQLSSASDQLSAASRQTLDGMQRLQLETDQIATAINEMQATVHDVARNAEQAAVAVSESDEQAREGEQVVRSTISAISSLSSEVTAAASVIQALEGDAENIGTVLDVIRGVAEQTNLLALNAAIEAARAGEQGRGFAVVADEVRTLAHRTRESTDEIQQMIERLQQGAKNAVSVMQRSSELAEGSTLQAAKAGEAIAMITESVASISGMAAQIATAAEQQSAVAEDINRNIINISEEAHNTVANARESDAGSSEVGELGVELNKMVAQFKTH</sequence>
<feature type="chain" id="PRO_5017942553" evidence="9">
    <location>
        <begin position="24"/>
        <end position="538"/>
    </location>
</feature>
<feature type="signal peptide" evidence="9">
    <location>
        <begin position="1"/>
        <end position="23"/>
    </location>
</feature>
<feature type="domain" description="Methyl-accepting transducer" evidence="10">
    <location>
        <begin position="265"/>
        <end position="501"/>
    </location>
</feature>
<dbReference type="Proteomes" id="UP000280792">
    <property type="component" value="Unassembled WGS sequence"/>
</dbReference>
<evidence type="ECO:0000256" key="3">
    <source>
        <dbReference type="ARBA" id="ARBA00022989"/>
    </source>
</evidence>
<dbReference type="PANTHER" id="PTHR32089">
    <property type="entry name" value="METHYL-ACCEPTING CHEMOTAXIS PROTEIN MCPB"/>
    <property type="match status" value="1"/>
</dbReference>
<keyword evidence="4 8" id="KW-0472">Membrane</keyword>
<organism evidence="12 13">
    <name type="scientific">Aestuariirhabdus litorea</name>
    <dbReference type="NCBI Taxonomy" id="2528527"/>
    <lineage>
        <taxon>Bacteria</taxon>
        <taxon>Pseudomonadati</taxon>
        <taxon>Pseudomonadota</taxon>
        <taxon>Gammaproteobacteria</taxon>
        <taxon>Oceanospirillales</taxon>
        <taxon>Aestuariirhabdaceae</taxon>
        <taxon>Aestuariirhabdus</taxon>
    </lineage>
</organism>
<evidence type="ECO:0000256" key="6">
    <source>
        <dbReference type="ARBA" id="ARBA00029447"/>
    </source>
</evidence>
<evidence type="ECO:0000256" key="2">
    <source>
        <dbReference type="ARBA" id="ARBA00022692"/>
    </source>
</evidence>
<dbReference type="SUPFAM" id="SSF58104">
    <property type="entry name" value="Methyl-accepting chemotaxis protein (MCP) signaling domain"/>
    <property type="match status" value="1"/>
</dbReference>
<dbReference type="InterPro" id="IPR003660">
    <property type="entry name" value="HAMP_dom"/>
</dbReference>
<dbReference type="AlphaFoldDB" id="A0A3P3VMU8"/>
<feature type="domain" description="HAMP" evidence="11">
    <location>
        <begin position="206"/>
        <end position="260"/>
    </location>
</feature>